<dbReference type="RefSeq" id="WP_242711446.1">
    <property type="nucleotide sequence ID" value="NZ_JALDAX010000010.1"/>
</dbReference>
<dbReference type="EMBL" id="JALDAX010000010">
    <property type="protein sequence ID" value="MCI3243157.1"/>
    <property type="molecule type" value="Genomic_DNA"/>
</dbReference>
<evidence type="ECO:0000313" key="1">
    <source>
        <dbReference type="EMBL" id="MCI3243157.1"/>
    </source>
</evidence>
<name>A0ABS9XNH8_9ACTN</name>
<dbReference type="Proteomes" id="UP001165270">
    <property type="component" value="Unassembled WGS sequence"/>
</dbReference>
<protein>
    <submittedName>
        <fullName evidence="1">Uncharacterized protein</fullName>
    </submittedName>
</protein>
<organism evidence="1 2">
    <name type="scientific">Streptomyces spinosisporus</name>
    <dbReference type="NCBI Taxonomy" id="2927582"/>
    <lineage>
        <taxon>Bacteria</taxon>
        <taxon>Bacillati</taxon>
        <taxon>Actinomycetota</taxon>
        <taxon>Actinomycetes</taxon>
        <taxon>Kitasatosporales</taxon>
        <taxon>Streptomycetaceae</taxon>
        <taxon>Streptomyces</taxon>
    </lineage>
</organism>
<sequence>MIENDSCSLSSKVALLGVCRRYVQLSGGCGADASEGIVGEFAPELQDAYGRVSGEDEGNSHRLGFVTQRQSMSSVWTAPSLVLIFFPGVPGAGPQAGQQRQGDEN</sequence>
<accession>A0ABS9XNH8</accession>
<gene>
    <name evidence="1" type="ORF">MQN93_25870</name>
</gene>
<proteinExistence type="predicted"/>
<comment type="caution">
    <text evidence="1">The sequence shown here is derived from an EMBL/GenBank/DDBJ whole genome shotgun (WGS) entry which is preliminary data.</text>
</comment>
<reference evidence="1" key="1">
    <citation type="submission" date="2022-03" db="EMBL/GenBank/DDBJ databases">
        <title>Streptomyces 7R015 and 7R016 isolated from Barleria lupulina in Thailand.</title>
        <authorList>
            <person name="Kanchanasin P."/>
            <person name="Phongsopitanun W."/>
            <person name="Tanasupawat S."/>
        </authorList>
    </citation>
    <scope>NUCLEOTIDE SEQUENCE</scope>
    <source>
        <strain evidence="1">7R016</strain>
    </source>
</reference>
<keyword evidence="2" id="KW-1185">Reference proteome</keyword>
<evidence type="ECO:0000313" key="2">
    <source>
        <dbReference type="Proteomes" id="UP001165270"/>
    </source>
</evidence>